<reference evidence="2 3" key="1">
    <citation type="journal article" date="2019" name="Nat. Commun.">
        <title>A new type of DNA phosphorothioation-based antiviral system in archaea.</title>
        <authorList>
            <person name="Xiong L."/>
            <person name="Liu S."/>
            <person name="Chen S."/>
            <person name="Xiao Y."/>
            <person name="Zhu B."/>
            <person name="Gao Y."/>
            <person name="Zhang Y."/>
            <person name="Chen B."/>
            <person name="Luo J."/>
            <person name="Deng Z."/>
            <person name="Chen X."/>
            <person name="Wang L."/>
            <person name="Chen S."/>
        </authorList>
    </citation>
    <scope>NUCLEOTIDE SEQUENCE [LARGE SCALE GENOMIC DNA]</scope>
    <source>
        <strain evidence="2 3">CBA1105</strain>
    </source>
</reference>
<dbReference type="InterPro" id="IPR058285">
    <property type="entry name" value="DUF7979"/>
</dbReference>
<protein>
    <recommendedName>
        <fullName evidence="1">DUF7979 domain-containing protein</fullName>
    </recommendedName>
</protein>
<dbReference type="RefSeq" id="WP_049994032.1">
    <property type="nucleotide sequence ID" value="NZ_CP031310.1"/>
</dbReference>
<dbReference type="Pfam" id="PF25934">
    <property type="entry name" value="DUF7979"/>
    <property type="match status" value="1"/>
</dbReference>
<dbReference type="STRING" id="1457250.GCA_000755225_03245"/>
<dbReference type="AlphaFoldDB" id="A0A4D6HBJ0"/>
<evidence type="ECO:0000259" key="1">
    <source>
        <dbReference type="Pfam" id="PF25934"/>
    </source>
</evidence>
<gene>
    <name evidence="2" type="ORF">DV733_04705</name>
</gene>
<keyword evidence="3" id="KW-1185">Reference proteome</keyword>
<evidence type="ECO:0000313" key="3">
    <source>
        <dbReference type="Proteomes" id="UP000296706"/>
    </source>
</evidence>
<sequence length="134" mass="15072">MHRLGRLATLVILLALVVWGSTTALPGLVDASEGDDFRPDCEYTYLVFEVTDPTDDERASAIAYENLSDARRTAFDTYLDTGDGAAELDVALWNRLYERPEPIHYVAYDGTFYRAKPLLQKCSSWERYGNGTIP</sequence>
<accession>A0A4D6HBJ0</accession>
<dbReference type="KEGG" id="hsn:DV733_04705"/>
<proteinExistence type="predicted"/>
<dbReference type="GeneID" id="39847139"/>
<evidence type="ECO:0000313" key="2">
    <source>
        <dbReference type="EMBL" id="QCC50586.1"/>
    </source>
</evidence>
<dbReference type="EMBL" id="CP031310">
    <property type="protein sequence ID" value="QCC50586.1"/>
    <property type="molecule type" value="Genomic_DNA"/>
</dbReference>
<organism evidence="2 3">
    <name type="scientific">Halapricum salinum</name>
    <dbReference type="NCBI Taxonomy" id="1457250"/>
    <lineage>
        <taxon>Archaea</taxon>
        <taxon>Methanobacteriati</taxon>
        <taxon>Methanobacteriota</taxon>
        <taxon>Stenosarchaea group</taxon>
        <taxon>Halobacteria</taxon>
        <taxon>Halobacteriales</taxon>
        <taxon>Haloarculaceae</taxon>
        <taxon>Halapricum</taxon>
    </lineage>
</organism>
<name>A0A4D6HBJ0_9EURY</name>
<dbReference type="Proteomes" id="UP000296706">
    <property type="component" value="Chromosome"/>
</dbReference>
<feature type="domain" description="DUF7979" evidence="1">
    <location>
        <begin position="43"/>
        <end position="115"/>
    </location>
</feature>